<dbReference type="PROSITE" id="PS01124">
    <property type="entry name" value="HTH_ARAC_FAMILY_2"/>
    <property type="match status" value="1"/>
</dbReference>
<dbReference type="RefSeq" id="WP_218101481.1">
    <property type="nucleotide sequence ID" value="NZ_CAJVCE010000018.1"/>
</dbReference>
<accession>A0ABM8VP89</accession>
<proteinExistence type="predicted"/>
<dbReference type="EMBL" id="CAJVCE010000018">
    <property type="protein sequence ID" value="CAG7652550.1"/>
    <property type="molecule type" value="Genomic_DNA"/>
</dbReference>
<keyword evidence="6" id="KW-1185">Reference proteome</keyword>
<evidence type="ECO:0000259" key="4">
    <source>
        <dbReference type="PROSITE" id="PS01124"/>
    </source>
</evidence>
<dbReference type="SMART" id="SM00342">
    <property type="entry name" value="HTH_ARAC"/>
    <property type="match status" value="1"/>
</dbReference>
<dbReference type="Proteomes" id="UP000730618">
    <property type="component" value="Unassembled WGS sequence"/>
</dbReference>
<keyword evidence="3" id="KW-0804">Transcription</keyword>
<evidence type="ECO:0000256" key="1">
    <source>
        <dbReference type="ARBA" id="ARBA00023015"/>
    </source>
</evidence>
<reference evidence="5 6" key="1">
    <citation type="submission" date="2021-06" db="EMBL/GenBank/DDBJ databases">
        <authorList>
            <person name="Criscuolo A."/>
        </authorList>
    </citation>
    <scope>NUCLEOTIDE SEQUENCE [LARGE SCALE GENOMIC DNA]</scope>
    <source>
        <strain evidence="6">CIP 111802</strain>
    </source>
</reference>
<organism evidence="5 6">
    <name type="scientific">Paenibacillus allorhizosphaerae</name>
    <dbReference type="NCBI Taxonomy" id="2849866"/>
    <lineage>
        <taxon>Bacteria</taxon>
        <taxon>Bacillati</taxon>
        <taxon>Bacillota</taxon>
        <taxon>Bacilli</taxon>
        <taxon>Bacillales</taxon>
        <taxon>Paenibacillaceae</taxon>
        <taxon>Paenibacillus</taxon>
    </lineage>
</organism>
<dbReference type="InterPro" id="IPR018060">
    <property type="entry name" value="HTH_AraC"/>
</dbReference>
<evidence type="ECO:0000256" key="2">
    <source>
        <dbReference type="ARBA" id="ARBA00023125"/>
    </source>
</evidence>
<dbReference type="Pfam" id="PF12833">
    <property type="entry name" value="HTH_18"/>
    <property type="match status" value="1"/>
</dbReference>
<keyword evidence="2" id="KW-0238">DNA-binding</keyword>
<dbReference type="InterPro" id="IPR003313">
    <property type="entry name" value="AraC-bd"/>
</dbReference>
<name>A0ABM8VP89_9BACL</name>
<keyword evidence="1" id="KW-0805">Transcription regulation</keyword>
<protein>
    <submittedName>
        <fullName evidence="5">HTH-type transcriptional activator RhaR</fullName>
    </submittedName>
</protein>
<dbReference type="PANTHER" id="PTHR43280">
    <property type="entry name" value="ARAC-FAMILY TRANSCRIPTIONAL REGULATOR"/>
    <property type="match status" value="1"/>
</dbReference>
<dbReference type="PANTHER" id="PTHR43280:SF2">
    <property type="entry name" value="HTH-TYPE TRANSCRIPTIONAL REGULATOR EXSA"/>
    <property type="match status" value="1"/>
</dbReference>
<evidence type="ECO:0000256" key="3">
    <source>
        <dbReference type="ARBA" id="ARBA00023163"/>
    </source>
</evidence>
<gene>
    <name evidence="5" type="primary">rhaR_69</name>
    <name evidence="5" type="ORF">PAECIP111802_05254</name>
</gene>
<dbReference type="Pfam" id="PF02311">
    <property type="entry name" value="AraC_binding"/>
    <property type="match status" value="1"/>
</dbReference>
<sequence>MAILSRIKFVDDLFMRMAWVIEHVVNAETEFPRANYAKTIIWIVVEGKRTIEVNGSLHEVQAGDIVVIPPQTPRTVLPSDPASGPFHYYTIGCDIKIGSLNFAELYKLPLLTRVADISAFTEISKLTAKLLVQSLKVIKELNALDQPQLIISRVNTDETAALFALNASFHFWFARFLDMMRCYLPDEPQEIDPRISRICTYMQLNLDRRLKLPDLANYLYISESHLRLLFRKTMGVSPTEYLRQLRLQRAKELLVNTSYSLKEIAVLSGFETLNQFSRVFSTYESVPAIQYRKRYYGSVQG</sequence>
<evidence type="ECO:0000313" key="5">
    <source>
        <dbReference type="EMBL" id="CAG7652550.1"/>
    </source>
</evidence>
<comment type="caution">
    <text evidence="5">The sequence shown here is derived from an EMBL/GenBank/DDBJ whole genome shotgun (WGS) entry which is preliminary data.</text>
</comment>
<dbReference type="PROSITE" id="PS00041">
    <property type="entry name" value="HTH_ARAC_FAMILY_1"/>
    <property type="match status" value="1"/>
</dbReference>
<dbReference type="InterPro" id="IPR018062">
    <property type="entry name" value="HTH_AraC-typ_CS"/>
</dbReference>
<evidence type="ECO:0000313" key="6">
    <source>
        <dbReference type="Proteomes" id="UP000730618"/>
    </source>
</evidence>
<feature type="domain" description="HTH araC/xylS-type" evidence="4">
    <location>
        <begin position="196"/>
        <end position="294"/>
    </location>
</feature>